<evidence type="ECO:0000256" key="3">
    <source>
        <dbReference type="ARBA" id="ARBA00022679"/>
    </source>
</evidence>
<comment type="caution">
    <text evidence="7">The sequence shown here is derived from an EMBL/GenBank/DDBJ whole genome shotgun (WGS) entry which is preliminary data.</text>
</comment>
<comment type="similarity">
    <text evidence="1 5">Belongs to the acetyltransferase family. RimI subfamily.</text>
</comment>
<dbReference type="PROSITE" id="PS51186">
    <property type="entry name" value="GNAT"/>
    <property type="match status" value="1"/>
</dbReference>
<sequence length="137" mass="15508">MDQSDLEAVIAIEQLNSKSPWSKNQFLHCVEWTQVIVVSNAVVGFAVVVAMGDQAELQNISIHPDHRELGLGEELLDYVMRELPKKIGQIYLEVRVSNFSAINLYTKIGFAQVGQRRDYYATDYGREDALLMSRSLC</sequence>
<dbReference type="PANTHER" id="PTHR43420">
    <property type="entry name" value="ACETYLTRANSFERASE"/>
    <property type="match status" value="1"/>
</dbReference>
<evidence type="ECO:0000256" key="4">
    <source>
        <dbReference type="ARBA" id="ARBA00023315"/>
    </source>
</evidence>
<keyword evidence="4" id="KW-0012">Acyltransferase</keyword>
<dbReference type="EC" id="2.3.1.266" evidence="5"/>
<dbReference type="GO" id="GO:0005737">
    <property type="term" value="C:cytoplasm"/>
    <property type="evidence" value="ECO:0007669"/>
    <property type="project" value="UniProtKB-SubCell"/>
</dbReference>
<evidence type="ECO:0000313" key="8">
    <source>
        <dbReference type="Proteomes" id="UP000051213"/>
    </source>
</evidence>
<comment type="catalytic activity">
    <reaction evidence="5">
        <text>N-terminal L-alanyl-[ribosomal protein bS18] + acetyl-CoA = N-terminal N(alpha)-acetyl-L-alanyl-[ribosomal protein bS18] + CoA + H(+)</text>
        <dbReference type="Rhea" id="RHEA:43756"/>
        <dbReference type="Rhea" id="RHEA-COMP:10676"/>
        <dbReference type="Rhea" id="RHEA-COMP:10677"/>
        <dbReference type="ChEBI" id="CHEBI:15378"/>
        <dbReference type="ChEBI" id="CHEBI:57287"/>
        <dbReference type="ChEBI" id="CHEBI:57288"/>
        <dbReference type="ChEBI" id="CHEBI:64718"/>
        <dbReference type="ChEBI" id="CHEBI:83683"/>
        <dbReference type="EC" id="2.3.1.266"/>
    </reaction>
</comment>
<dbReference type="NCBIfam" id="TIGR01575">
    <property type="entry name" value="rimI"/>
    <property type="match status" value="1"/>
</dbReference>
<dbReference type="InterPro" id="IPR050680">
    <property type="entry name" value="YpeA/RimI_acetyltransf"/>
</dbReference>
<dbReference type="PANTHER" id="PTHR43420:SF44">
    <property type="entry name" value="ACETYLTRANSFERASE YPEA"/>
    <property type="match status" value="1"/>
</dbReference>
<dbReference type="InterPro" id="IPR000182">
    <property type="entry name" value="GNAT_dom"/>
</dbReference>
<reference evidence="7 8" key="1">
    <citation type="submission" date="2015-10" db="EMBL/GenBank/DDBJ databases">
        <title>Metagenome-Assembled Genomes uncover a global brackish microbiome.</title>
        <authorList>
            <person name="Hugerth L.W."/>
            <person name="Larsson J."/>
            <person name="Alneberg J."/>
            <person name="Lindh M.V."/>
            <person name="Legrand C."/>
            <person name="Pinhassi J."/>
            <person name="Andersson A.F."/>
        </authorList>
    </citation>
    <scope>NUCLEOTIDE SEQUENCE [LARGE SCALE GENOMIC DNA]</scope>
    <source>
        <strain evidence="7">BACL26 MAG-121220-bin70</strain>
    </source>
</reference>
<comment type="subcellular location">
    <subcellularLocation>
        <location evidence="5">Cytoplasm</location>
    </subcellularLocation>
</comment>
<dbReference type="AlphaFoldDB" id="A0A0R2U6M3"/>
<organism evidence="7 8">
    <name type="scientific">SAR92 bacterium BACL26 MAG-121220-bin70</name>
    <dbReference type="NCBI Taxonomy" id="1655626"/>
    <lineage>
        <taxon>Bacteria</taxon>
        <taxon>Pseudomonadati</taxon>
        <taxon>Pseudomonadota</taxon>
        <taxon>Gammaproteobacteria</taxon>
        <taxon>Cellvibrionales</taxon>
        <taxon>Porticoccaceae</taxon>
        <taxon>SAR92 clade</taxon>
    </lineage>
</organism>
<proteinExistence type="inferred from homology"/>
<dbReference type="Gene3D" id="3.40.630.30">
    <property type="match status" value="1"/>
</dbReference>
<dbReference type="InterPro" id="IPR016181">
    <property type="entry name" value="Acyl_CoA_acyltransferase"/>
</dbReference>
<evidence type="ECO:0000256" key="2">
    <source>
        <dbReference type="ARBA" id="ARBA00022490"/>
    </source>
</evidence>
<gene>
    <name evidence="7" type="ORF">ABS24_08300</name>
</gene>
<accession>A0A0R2U6M3</accession>
<dbReference type="Pfam" id="PF00583">
    <property type="entry name" value="Acetyltransf_1"/>
    <property type="match status" value="1"/>
</dbReference>
<protein>
    <recommendedName>
        <fullName evidence="5">[Ribosomal protein bS18]-alanine N-acetyltransferase</fullName>
        <ecNumber evidence="5">2.3.1.266</ecNumber>
    </recommendedName>
</protein>
<dbReference type="GO" id="GO:0008999">
    <property type="term" value="F:protein-N-terminal-alanine acetyltransferase activity"/>
    <property type="evidence" value="ECO:0007669"/>
    <property type="project" value="UniProtKB-EC"/>
</dbReference>
<name>A0A0R2U6M3_9GAMM</name>
<comment type="function">
    <text evidence="5">Acetylates the N-terminal alanine of ribosomal protein bS18.</text>
</comment>
<dbReference type="CDD" id="cd04301">
    <property type="entry name" value="NAT_SF"/>
    <property type="match status" value="1"/>
</dbReference>
<dbReference type="Proteomes" id="UP000051213">
    <property type="component" value="Unassembled WGS sequence"/>
</dbReference>
<evidence type="ECO:0000256" key="1">
    <source>
        <dbReference type="ARBA" id="ARBA00005395"/>
    </source>
</evidence>
<evidence type="ECO:0000313" key="7">
    <source>
        <dbReference type="EMBL" id="KRO95215.1"/>
    </source>
</evidence>
<dbReference type="SUPFAM" id="SSF55729">
    <property type="entry name" value="Acyl-CoA N-acyltransferases (Nat)"/>
    <property type="match status" value="1"/>
</dbReference>
<evidence type="ECO:0000259" key="6">
    <source>
        <dbReference type="PROSITE" id="PS51186"/>
    </source>
</evidence>
<feature type="domain" description="N-acetyltransferase" evidence="6">
    <location>
        <begin position="1"/>
        <end position="137"/>
    </location>
</feature>
<keyword evidence="3" id="KW-0808">Transferase</keyword>
<keyword evidence="2 5" id="KW-0963">Cytoplasm</keyword>
<dbReference type="EMBL" id="LICA01000100">
    <property type="protein sequence ID" value="KRO95215.1"/>
    <property type="molecule type" value="Genomic_DNA"/>
</dbReference>
<dbReference type="InterPro" id="IPR006464">
    <property type="entry name" value="AcTrfase_RimI/Ard1"/>
</dbReference>
<evidence type="ECO:0000256" key="5">
    <source>
        <dbReference type="RuleBase" id="RU363094"/>
    </source>
</evidence>